<evidence type="ECO:0000256" key="3">
    <source>
        <dbReference type="ARBA" id="ARBA00022761"/>
    </source>
</evidence>
<keyword evidence="4" id="KW-0445">Lipid transport</keyword>
<dbReference type="InterPro" id="IPR015816">
    <property type="entry name" value="Vitellinogen_b-sht_N"/>
</dbReference>
<dbReference type="InterPro" id="IPR015819">
    <property type="entry name" value="Lipid_transp_b-sht_shell"/>
</dbReference>
<name>A0A0N9XBT8_9CRUS</name>
<dbReference type="SUPFAM" id="SSF48431">
    <property type="entry name" value="Lipovitellin-phosvitin complex, superhelical domain"/>
    <property type="match status" value="1"/>
</dbReference>
<dbReference type="InterPro" id="IPR015817">
    <property type="entry name" value="Vitellinogen_open_b-sht_sub1"/>
</dbReference>
<keyword evidence="2 9" id="KW-0732">Signal</keyword>
<dbReference type="InterPro" id="IPR011030">
    <property type="entry name" value="Lipovitellin_superhlx_dom"/>
</dbReference>
<keyword evidence="3" id="KW-0758">Storage protein</keyword>
<dbReference type="FunFam" id="2.20.50.20:FF:000007">
    <property type="entry name" value="von Willebrand factor type D domaincontaining protein"/>
    <property type="match status" value="1"/>
</dbReference>
<dbReference type="PANTHER" id="PTHR23345">
    <property type="entry name" value="VITELLOGENIN-RELATED"/>
    <property type="match status" value="1"/>
</dbReference>
<accession>A0A0N9XBT8</accession>
<dbReference type="Gene3D" id="2.20.50.20">
    <property type="entry name" value="Lipovitellin. Chain A, domain 3"/>
    <property type="match status" value="1"/>
</dbReference>
<evidence type="ECO:0000313" key="12">
    <source>
        <dbReference type="EMBL" id="ALI16501.1"/>
    </source>
</evidence>
<sequence>MARTLLFLVTTLSLALTAHADLPRCSVECPVVGNHKLGYVPGQRYVYKQSGESSLSYQNKQETQTNMQWSSMVELSVLTPCDVAITIKEFQMNGKDSSAVPELAEVSERPLIMAISDGKVQHVCVDPQDNTWAVNAKMSVASYLQNTLPSFSEVNKETTITERDIQGKCPTSYTLTPVSETDVQVVKEKDNKRCEDRFYRPSETMNNLPWLNMPLPLEESSSTCQQNIQSGLYTSIECTDTNILKPMYGVYKHIKAVQKATLQFESQVEVDPALLTFSSDHLVKKELKFDFTTPKKRDTVVPRLDAITKDICAKVENTVESETAALVYHGMTLLRHAPDSHVKAILDNIRAGAYCPNWHKLEQMYLDAIAFLSESGAVPVMVEEISQGRASSGRTALYAAALHMMPRPNAFAIKSLAPLVTMDHPPKTVLLAAASMVSTYIRQHPRYREEGLVDEIIMLATSKLAETCHGATPEEREHAKLLLKALGNVGYIPEPVSSTIKQCINDVSVETSVRVVAAQAYRKVPCNLWYPRELLHHYYDKKEETEIRSAAYLNAIRCIDDMTEMRHIIDSAIKETNIQVRSLVLTHLKNLQETDSPNKDHLRYLLSSTVLPGDYSEDIRKFSRNTELSYFFRTLGLGAEIDSNLVYSRKSVLPRSLNFNVTVDTLGNMMNLAEVGARVEGFNSLVDDVFGPTGYLKSTPFNHIIGDISNFVQGRGFKIADYLMETFRSKRSVEFPAVETFLETNVRSRKHEDKQPHVDLYLRLFGQEVSFASLTSELKNIDVDMIISDLFTFLDQAMSKTQIKTARTLPFDLDYTIPTMQGIPLHLDLGGAAVLSLDVDAEVDVKNIISSDNPQAFIELIPGLDVELDGFVGFKSVLKHGIKMKNNLHISHGGKIRIDLKKGEALSIKWDLPEKWDIISFKSQTYMLNEKIQVLNENPEHKIIPEGINDVRLVEKNECTDFFENPLGLRFCYILNLPDPLHSSSMPFGKPLEFSLTAEKAEASMEGYAITATLTNEVENKAIDFVVDTPGSTIPRECKAKISYTKQDNSHIALVSITSALLEYSAQTTFVNDAENKALEMFWKYKLINMADEYAHAFKTDLQIKRTDNHKKLGLILYYSPSWTFQPESQIFEASWLTATQDKLTNIDVTVRTNNILRDFIQIDIEAGIDVRFSYLLHMPSIDNIRKWEVDIEVLAWKLHEHIRTIEESEDSAQWSTKCSLMKGERTYIGIETITKKSGTFPINFNIDMDTTVILGEVELRSLNKVQHDGTEMKVTWDLENRKTTEQIIHILASFMKNEAEKLSYETKLQFHIPKLTERLDIVGHIDHVEESKYDVVTTFMHNDQVVYEVKGPVTLILNNKKWLQEMELEITGFSEGPHKLTTVMENSNKVKKMVVDLRDPTGILLNSMVDRTLISEEESDIKTSFAFFLLTDTKADFHLSKDTIHINFNSVMFPQESYRQRIKGFIDQDFRGKVIKSDLLWDAENDESKKISIETNYDFPEGGPLTMHGGVVWRGEPHQYNLKVQLASPLRIFEGHNEVDLVWTTPAQQTLNIRALLDKHTHSNDKSSMGTLIHFKTAHDNIYEWKGEYNLEYLHEPMNYKLDAGLTLKSPEIEEIVSAIHAYHKKTENEREVLFKADISKSKLTEPIVADILSKFTENSFEAKITFDYAGKISSIESEKKEDGSMRLEMVKNDETYFNIRISQPEPIAWNVQIETPSRTLEALTRLDSTKPSVQLWTNKEKSEDKFEVSGNVVTKEVRGTQGTRIEGKVSYPGLSKDILVSAEYGFSPLAVVGSLELDIFQTHDDMIVLTLQGTKKSEGSYKTEVSVSAKALKFNPTIVLDTALTSSTKGIELHYTYDPAVPRKSIALKYERVVPEEGILSAKLKTPSIDMEISTNLRSEETNHCHGLNLDTHYVLQSQEYEIKSHLCYPAHAEIVAFKKGDENNKKYFLNAGLRSPGKIELDLKVEKPWKNQLDRFANVVGIKAELTSPITLDLEGHYHHEEVEENMKEIMETIKTQVETFIQWWQSIYHQLEEDAASQSVELPIVEADKVLLYFRDEFLHIYEDLRKDEVIPDFYHVFQVLINELHTIITQSHEAYLYASEVITQIYTEYAEFMSKISKAYQSEIMETLVQTRTVLIQLKDLYEKNQLTPETMMQTLKGTSLWEKIEELAKRLQEEHPQEYQAIVDVWNVVNGEYNPVEIMNHIKTLYPKEWETVIDILGHVIQDIKIDANKVYRRLMQRPLIRKVIEWFLHSFGLENIPQAEEVLRFLYQLLEETLQLNYSKKEGRLHLVLPLNRPVYSLTTVPYGVSPRLPVWKNLIGLFQTLIPMQYKFFNALTSSPAIYYGDGKMYTFDGMMLKLPVTPCQYILTTDGYDHVTVRVLPENKYEFGITVDNGRHKIIIDSEYKVYFDDQEQTEEKASIDSYATVSQHTDEVTARGRSLYLIVSKTSPTFRLYASVERLGRLEGLMGTLNNFQGDDMMMPNGELAPDAPTFLKSWQVDSC</sequence>
<dbReference type="Pfam" id="PF09172">
    <property type="entry name" value="Vit_open_b-sht"/>
    <property type="match status" value="1"/>
</dbReference>
<dbReference type="PANTHER" id="PTHR23345:SF15">
    <property type="entry name" value="VITELLOGENIN 1-RELATED"/>
    <property type="match status" value="1"/>
</dbReference>
<keyword evidence="5" id="KW-0446">Lipid-binding</keyword>
<dbReference type="SMART" id="SM00638">
    <property type="entry name" value="LPD_N"/>
    <property type="match status" value="1"/>
</dbReference>
<evidence type="ECO:0000259" key="11">
    <source>
        <dbReference type="PROSITE" id="PS51233"/>
    </source>
</evidence>
<dbReference type="EMBL" id="KR422400">
    <property type="protein sequence ID" value="ALI16501.1"/>
    <property type="molecule type" value="mRNA"/>
</dbReference>
<evidence type="ECO:0000256" key="1">
    <source>
        <dbReference type="ARBA" id="ARBA00022448"/>
    </source>
</evidence>
<dbReference type="GO" id="GO:0045735">
    <property type="term" value="F:nutrient reservoir activity"/>
    <property type="evidence" value="ECO:0007669"/>
    <property type="project" value="UniProtKB-KW"/>
</dbReference>
<feature type="chain" id="PRO_5006040989" evidence="9">
    <location>
        <begin position="21"/>
        <end position="2506"/>
    </location>
</feature>
<comment type="caution">
    <text evidence="8">Lacks conserved residue(s) required for the propagation of feature annotation.</text>
</comment>
<proteinExistence type="evidence at transcript level"/>
<dbReference type="InterPro" id="IPR015255">
    <property type="entry name" value="Vitellinogen_open_b-sht"/>
</dbReference>
<dbReference type="Gene3D" id="2.20.80.10">
    <property type="entry name" value="Lipovitellin-phosvitin complex, chain A, domain 4"/>
    <property type="match status" value="1"/>
</dbReference>
<dbReference type="Pfam" id="PF01347">
    <property type="entry name" value="Vitellogenin_N"/>
    <property type="match status" value="1"/>
</dbReference>
<dbReference type="InterPro" id="IPR001846">
    <property type="entry name" value="VWF_type-D"/>
</dbReference>
<feature type="signal peptide" evidence="9">
    <location>
        <begin position="1"/>
        <end position="20"/>
    </location>
</feature>
<evidence type="ECO:0000256" key="8">
    <source>
        <dbReference type="PROSITE-ProRule" id="PRU00557"/>
    </source>
</evidence>
<organism evidence="12">
    <name type="scientific">Oratosquilla oratoria</name>
    <dbReference type="NCBI Taxonomy" id="337810"/>
    <lineage>
        <taxon>Eukaryota</taxon>
        <taxon>Metazoa</taxon>
        <taxon>Ecdysozoa</taxon>
        <taxon>Arthropoda</taxon>
        <taxon>Crustacea</taxon>
        <taxon>Multicrustacea</taxon>
        <taxon>Malacostraca</taxon>
        <taxon>Eumalacostraca</taxon>
        <taxon>Hoplocarida</taxon>
        <taxon>Stomatopoda</taxon>
        <taxon>Squillidae</taxon>
        <taxon>Oratosquilla</taxon>
    </lineage>
</organism>
<reference evidence="12" key="1">
    <citation type="submission" date="2015-05" db="EMBL/GenBank/DDBJ databases">
        <title>Molecular characterization and expression analysis of Vitellogenin in Oratosquilla Oratoria.</title>
        <authorList>
            <person name="Zhang N."/>
        </authorList>
    </citation>
    <scope>NUCLEOTIDE SEQUENCE</scope>
</reference>
<dbReference type="SMART" id="SM01169">
    <property type="entry name" value="DUF1943"/>
    <property type="match status" value="1"/>
</dbReference>
<dbReference type="GO" id="GO:0005319">
    <property type="term" value="F:lipid transporter activity"/>
    <property type="evidence" value="ECO:0007669"/>
    <property type="project" value="InterPro"/>
</dbReference>
<feature type="domain" description="VWFD" evidence="11">
    <location>
        <begin position="2343"/>
        <end position="2506"/>
    </location>
</feature>
<evidence type="ECO:0000256" key="6">
    <source>
        <dbReference type="ARBA" id="ARBA00023157"/>
    </source>
</evidence>
<dbReference type="PROSITE" id="PS51233">
    <property type="entry name" value="VWFD"/>
    <property type="match status" value="1"/>
</dbReference>
<dbReference type="InterPro" id="IPR001747">
    <property type="entry name" value="Vitellogenin_N"/>
</dbReference>
<dbReference type="SMART" id="SM00216">
    <property type="entry name" value="VWD"/>
    <property type="match status" value="1"/>
</dbReference>
<dbReference type="Gene3D" id="1.25.10.20">
    <property type="entry name" value="Vitellinogen, superhelical"/>
    <property type="match status" value="1"/>
</dbReference>
<keyword evidence="6" id="KW-1015">Disulfide bond</keyword>
<protein>
    <submittedName>
        <fullName evidence="12">Vitellogenin</fullName>
    </submittedName>
</protein>
<evidence type="ECO:0000256" key="4">
    <source>
        <dbReference type="ARBA" id="ARBA00023055"/>
    </source>
</evidence>
<dbReference type="Pfam" id="PF00094">
    <property type="entry name" value="VWD"/>
    <property type="match status" value="1"/>
</dbReference>
<dbReference type="GO" id="GO:0008289">
    <property type="term" value="F:lipid binding"/>
    <property type="evidence" value="ECO:0007669"/>
    <property type="project" value="UniProtKB-KW"/>
</dbReference>
<dbReference type="InterPro" id="IPR050733">
    <property type="entry name" value="Vitellogenin/Apolipophorin"/>
</dbReference>
<dbReference type="Gene3D" id="2.30.230.10">
    <property type="entry name" value="Lipovitellin, beta-sheet shell regions, chain A"/>
    <property type="match status" value="1"/>
</dbReference>
<dbReference type="SUPFAM" id="SSF56968">
    <property type="entry name" value="Lipovitellin-phosvitin complex, beta-sheet shell regions"/>
    <property type="match status" value="2"/>
</dbReference>
<feature type="domain" description="Vitellogenin" evidence="10">
    <location>
        <begin position="39"/>
        <end position="657"/>
    </location>
</feature>
<keyword evidence="1" id="KW-0813">Transport</keyword>
<evidence type="ECO:0000256" key="7">
    <source>
        <dbReference type="ARBA" id="ARBA00023180"/>
    </source>
</evidence>
<keyword evidence="7" id="KW-0325">Glycoprotein</keyword>
<evidence type="ECO:0000256" key="2">
    <source>
        <dbReference type="ARBA" id="ARBA00022729"/>
    </source>
</evidence>
<evidence type="ECO:0000259" key="10">
    <source>
        <dbReference type="PROSITE" id="PS51211"/>
    </source>
</evidence>
<evidence type="ECO:0000256" key="9">
    <source>
        <dbReference type="SAM" id="SignalP"/>
    </source>
</evidence>
<evidence type="ECO:0000256" key="5">
    <source>
        <dbReference type="ARBA" id="ARBA00023121"/>
    </source>
</evidence>
<dbReference type="PROSITE" id="PS51211">
    <property type="entry name" value="VITELLOGENIN"/>
    <property type="match status" value="1"/>
</dbReference>